<evidence type="ECO:0000256" key="1">
    <source>
        <dbReference type="SAM" id="SignalP"/>
    </source>
</evidence>
<organism evidence="2">
    <name type="scientific">Rhipicephalus microplus</name>
    <name type="common">Cattle tick</name>
    <name type="synonym">Boophilus microplus</name>
    <dbReference type="NCBI Taxonomy" id="6941"/>
    <lineage>
        <taxon>Eukaryota</taxon>
        <taxon>Metazoa</taxon>
        <taxon>Ecdysozoa</taxon>
        <taxon>Arthropoda</taxon>
        <taxon>Chelicerata</taxon>
        <taxon>Arachnida</taxon>
        <taxon>Acari</taxon>
        <taxon>Parasitiformes</taxon>
        <taxon>Ixodida</taxon>
        <taxon>Ixodoidea</taxon>
        <taxon>Ixodidae</taxon>
        <taxon>Rhipicephalinae</taxon>
        <taxon>Rhipicephalus</taxon>
        <taxon>Boophilus</taxon>
    </lineage>
</organism>
<proteinExistence type="predicted"/>
<dbReference type="AlphaFoldDB" id="A0A6G5A5N3"/>
<sequence length="236" mass="26949">MKLLDFSALILAIVSETTEQVWSPADYYSPVHMTPTANRNVKAFCYYIQRDGWLLRRRNYRDGTPCWYSYWWSQRVGYCLRGKCTIMAAPVEIPCDGVHRSPGYATSCTYICTEGSRRYNMTYKNGTLCLPIGGNGRRAGPAGLCMNGVCSPIYEPTLEEDQQTHPSQLLQCPDRKHTGRNILMSCYYYCNENGTWYAGYYDSQPSSGCNLRNPTPEQPLGWCCRGDCIKKYNCEQ</sequence>
<dbReference type="VEuPathDB" id="VectorBase:LOC119165801"/>
<reference evidence="2" key="1">
    <citation type="submission" date="2020-03" db="EMBL/GenBank/DDBJ databases">
        <title>A transcriptome and proteome of the tick Rhipicephalus microplus shaped by the genetic composition of its hosts and developmental stage.</title>
        <authorList>
            <person name="Garcia G.R."/>
            <person name="Ribeiro J.M.C."/>
            <person name="Maruyama S.R."/>
            <person name="Gardinasse L.G."/>
            <person name="Nelson K."/>
            <person name="Ferreira B.R."/>
            <person name="Andrade T.G."/>
            <person name="Santos I.K.F.M."/>
        </authorList>
    </citation>
    <scope>NUCLEOTIDE SEQUENCE</scope>
    <source>
        <strain evidence="2">NSGR</strain>
        <tissue evidence="2">Salivary glands</tissue>
    </source>
</reference>
<name>A0A6G5A5N3_RHIMP</name>
<keyword evidence="1" id="KW-0732">Signal</keyword>
<feature type="signal peptide" evidence="1">
    <location>
        <begin position="1"/>
        <end position="19"/>
    </location>
</feature>
<feature type="chain" id="PRO_5026227174" description="Basic tail secreted protein" evidence="1">
    <location>
        <begin position="20"/>
        <end position="236"/>
    </location>
</feature>
<evidence type="ECO:0000313" key="2">
    <source>
        <dbReference type="EMBL" id="NIE46311.1"/>
    </source>
</evidence>
<dbReference type="OrthoDB" id="10466459at2759"/>
<evidence type="ECO:0008006" key="3">
    <source>
        <dbReference type="Google" id="ProtNLM"/>
    </source>
</evidence>
<protein>
    <recommendedName>
        <fullName evidence="3">Basic tail secreted protein</fullName>
    </recommendedName>
</protein>
<accession>A0A6G5A5N3</accession>
<dbReference type="EMBL" id="GIKN01004038">
    <property type="protein sequence ID" value="NIE46311.1"/>
    <property type="molecule type" value="Transcribed_RNA"/>
</dbReference>